<evidence type="ECO:0000313" key="2">
    <source>
        <dbReference type="EMBL" id="GFS49446.1"/>
    </source>
</evidence>
<proteinExistence type="predicted"/>
<gene>
    <name evidence="2" type="ORF">NPIL_411361</name>
</gene>
<accession>A0A8X6MGE6</accession>
<feature type="compositionally biased region" description="Low complexity" evidence="1">
    <location>
        <begin position="70"/>
        <end position="79"/>
    </location>
</feature>
<organism evidence="2 3">
    <name type="scientific">Nephila pilipes</name>
    <name type="common">Giant wood spider</name>
    <name type="synonym">Nephila maculata</name>
    <dbReference type="NCBI Taxonomy" id="299642"/>
    <lineage>
        <taxon>Eukaryota</taxon>
        <taxon>Metazoa</taxon>
        <taxon>Ecdysozoa</taxon>
        <taxon>Arthropoda</taxon>
        <taxon>Chelicerata</taxon>
        <taxon>Arachnida</taxon>
        <taxon>Araneae</taxon>
        <taxon>Araneomorphae</taxon>
        <taxon>Entelegynae</taxon>
        <taxon>Araneoidea</taxon>
        <taxon>Nephilidae</taxon>
        <taxon>Nephila</taxon>
    </lineage>
</organism>
<sequence length="106" mass="11726">MTVLPESRHDRQHKHRSTGKSPPSAATVTRRRVAAAQSLNLGDLKHGPLNRPTGHLRPGLVKSAGSLRTRLQPAAALEPRAPRTRTRTASRLLVLPMHARRSLVQW</sequence>
<evidence type="ECO:0000256" key="1">
    <source>
        <dbReference type="SAM" id="MobiDB-lite"/>
    </source>
</evidence>
<dbReference type="EMBL" id="BMAW01045360">
    <property type="protein sequence ID" value="GFS49446.1"/>
    <property type="molecule type" value="Genomic_DNA"/>
</dbReference>
<protein>
    <submittedName>
        <fullName evidence="2">Uncharacterized protein</fullName>
    </submittedName>
</protein>
<evidence type="ECO:0000313" key="3">
    <source>
        <dbReference type="Proteomes" id="UP000887013"/>
    </source>
</evidence>
<reference evidence="2" key="1">
    <citation type="submission" date="2020-08" db="EMBL/GenBank/DDBJ databases">
        <title>Multicomponent nature underlies the extraordinary mechanical properties of spider dragline silk.</title>
        <authorList>
            <person name="Kono N."/>
            <person name="Nakamura H."/>
            <person name="Mori M."/>
            <person name="Yoshida Y."/>
            <person name="Ohtoshi R."/>
            <person name="Malay A.D."/>
            <person name="Moran D.A.P."/>
            <person name="Tomita M."/>
            <person name="Numata K."/>
            <person name="Arakawa K."/>
        </authorList>
    </citation>
    <scope>NUCLEOTIDE SEQUENCE</scope>
</reference>
<comment type="caution">
    <text evidence="2">The sequence shown here is derived from an EMBL/GenBank/DDBJ whole genome shotgun (WGS) entry which is preliminary data.</text>
</comment>
<name>A0A8X6MGE6_NEPPI</name>
<feature type="region of interest" description="Disordered" evidence="1">
    <location>
        <begin position="1"/>
        <end position="89"/>
    </location>
</feature>
<dbReference type="Proteomes" id="UP000887013">
    <property type="component" value="Unassembled WGS sequence"/>
</dbReference>
<keyword evidence="3" id="KW-1185">Reference proteome</keyword>
<dbReference type="AlphaFoldDB" id="A0A8X6MGE6"/>